<feature type="compositionally biased region" description="Basic and acidic residues" evidence="1">
    <location>
        <begin position="233"/>
        <end position="271"/>
    </location>
</feature>
<feature type="region of interest" description="Disordered" evidence="1">
    <location>
        <begin position="172"/>
        <end position="199"/>
    </location>
</feature>
<dbReference type="VEuPathDB" id="FungiDB:PTTG_25799"/>
<organism evidence="3">
    <name type="scientific">Puccinia triticina (isolate 1-1 / race 1 (BBBD))</name>
    <name type="common">Brown leaf rust fungus</name>
    <dbReference type="NCBI Taxonomy" id="630390"/>
    <lineage>
        <taxon>Eukaryota</taxon>
        <taxon>Fungi</taxon>
        <taxon>Dikarya</taxon>
        <taxon>Basidiomycota</taxon>
        <taxon>Pucciniomycotina</taxon>
        <taxon>Pucciniomycetes</taxon>
        <taxon>Pucciniales</taxon>
        <taxon>Pucciniaceae</taxon>
        <taxon>Puccinia</taxon>
    </lineage>
</organism>
<reference evidence="4 5" key="3">
    <citation type="journal article" date="2017" name="G3 (Bethesda)">
        <title>Comparative analysis highlights variable genome content of wheat rusts and divergence of the mating loci.</title>
        <authorList>
            <person name="Cuomo C.A."/>
            <person name="Bakkeren G."/>
            <person name="Khalil H.B."/>
            <person name="Panwar V."/>
            <person name="Joly D."/>
            <person name="Linning R."/>
            <person name="Sakthikumar S."/>
            <person name="Song X."/>
            <person name="Adiconis X."/>
            <person name="Fan L."/>
            <person name="Goldberg J.M."/>
            <person name="Levin J.Z."/>
            <person name="Young S."/>
            <person name="Zeng Q."/>
            <person name="Anikster Y."/>
            <person name="Bruce M."/>
            <person name="Wang M."/>
            <person name="Yin C."/>
            <person name="McCallum B."/>
            <person name="Szabo L.J."/>
            <person name="Hulbert S."/>
            <person name="Chen X."/>
            <person name="Fellers J.P."/>
        </authorList>
    </citation>
    <scope>NUCLEOTIDE SEQUENCE</scope>
    <source>
        <strain evidence="4">isolate 1-1 / race 1 (BBBD)</strain>
        <strain evidence="5">Isolate 1-1 / race 1 (BBBD)</strain>
    </source>
</reference>
<feature type="chain" id="PRO_5008110463" description="OTU domain-containing protein" evidence="2">
    <location>
        <begin position="24"/>
        <end position="432"/>
    </location>
</feature>
<evidence type="ECO:0000256" key="2">
    <source>
        <dbReference type="SAM" id="SignalP"/>
    </source>
</evidence>
<reference evidence="4" key="4">
    <citation type="submission" date="2025-05" db="UniProtKB">
        <authorList>
            <consortium name="EnsemblFungi"/>
        </authorList>
    </citation>
    <scope>IDENTIFICATION</scope>
    <source>
        <strain evidence="4">isolate 1-1 / race 1 (BBBD)</strain>
    </source>
</reference>
<dbReference type="CDD" id="cd22744">
    <property type="entry name" value="OTU"/>
    <property type="match status" value="1"/>
</dbReference>
<feature type="signal peptide" evidence="2">
    <location>
        <begin position="1"/>
        <end position="23"/>
    </location>
</feature>
<evidence type="ECO:0000313" key="4">
    <source>
        <dbReference type="EnsemblFungi" id="PTTG_25799-t43_1-p1"/>
    </source>
</evidence>
<dbReference type="OrthoDB" id="4367135at2759"/>
<dbReference type="EnsemblFungi" id="PTTG_25799-t43_1">
    <property type="protein sequence ID" value="PTTG_25799-t43_1-p1"/>
    <property type="gene ID" value="PTTG_25799"/>
</dbReference>
<evidence type="ECO:0008006" key="6">
    <source>
        <dbReference type="Google" id="ProtNLM"/>
    </source>
</evidence>
<sequence>MGMPNSTGDLLLVFKSLALAVDAQINHVHELIGRDTVKTLVNVPKCFVPLLGNISTFALKECLQQFERLKNLNPTEPCSNTVRIGLGIPCAHRIAEILEGGDVLSPDDFHCQWNLKYNPEITKSKDREVDLDEEMKLLTVALSHEPSSKLADLIDQMKSIAAGTHVAVAVQAPEVKKNTKGRPSAKKRKRSSTATKRNPLAFELVEAKLKREHLSRKQASKVLKGNKSKLVKLESKGEDEGKGKDKSKGEDEGKAKDKSKGEGEDNGEGKSCDSGSEEEDDNIENKDYDKNKESDGVDKEQIEKYMSQIPNYLQQFILGVFDPPGNGNCGFHCIAQALGYIDNGWLRVRKEMVKEATENRGVYSKLQGGEGQLKLVIESLTVENEEANIGCDQWLSKLAHGQIIANTYGRPHLPSATCWPRRFSPNLPTLCR</sequence>
<evidence type="ECO:0000313" key="5">
    <source>
        <dbReference type="Proteomes" id="UP000005240"/>
    </source>
</evidence>
<keyword evidence="5" id="KW-1185">Reference proteome</keyword>
<dbReference type="AlphaFoldDB" id="A0A180GZ53"/>
<keyword evidence="2" id="KW-0732">Signal</keyword>
<feature type="compositionally biased region" description="Basic residues" evidence="1">
    <location>
        <begin position="178"/>
        <end position="191"/>
    </location>
</feature>
<accession>A0A180GZ53</accession>
<gene>
    <name evidence="3" type="ORF">PTTG_25799</name>
</gene>
<protein>
    <recommendedName>
        <fullName evidence="6">OTU domain-containing protein</fullName>
    </recommendedName>
</protein>
<proteinExistence type="predicted"/>
<dbReference type="STRING" id="630390.A0A180GZ53"/>
<feature type="compositionally biased region" description="Basic and acidic residues" evidence="1">
    <location>
        <begin position="283"/>
        <end position="297"/>
    </location>
</feature>
<reference evidence="3" key="2">
    <citation type="submission" date="2016-05" db="EMBL/GenBank/DDBJ databases">
        <title>Comparative analysis highlights variable genome content of wheat rusts and divergence of the mating loci.</title>
        <authorList>
            <person name="Cuomo C.A."/>
            <person name="Bakkeren G."/>
            <person name="Szabo L."/>
            <person name="Khalil H."/>
            <person name="Joly D."/>
            <person name="Goldberg J."/>
            <person name="Young S."/>
            <person name="Zeng Q."/>
            <person name="Fellers J."/>
        </authorList>
    </citation>
    <scope>NUCLEOTIDE SEQUENCE [LARGE SCALE GENOMIC DNA]</scope>
    <source>
        <strain evidence="3">1-1 BBBD Race 1</strain>
    </source>
</reference>
<name>A0A180GZ53_PUCT1</name>
<reference evidence="3" key="1">
    <citation type="submission" date="2009-11" db="EMBL/GenBank/DDBJ databases">
        <authorList>
            <consortium name="The Broad Institute Genome Sequencing Platform"/>
            <person name="Ward D."/>
            <person name="Feldgarden M."/>
            <person name="Earl A."/>
            <person name="Young S.K."/>
            <person name="Zeng Q."/>
            <person name="Koehrsen M."/>
            <person name="Alvarado L."/>
            <person name="Berlin A."/>
            <person name="Bochicchio J."/>
            <person name="Borenstein D."/>
            <person name="Chapman S.B."/>
            <person name="Chen Z."/>
            <person name="Engels R."/>
            <person name="Freedman E."/>
            <person name="Gellesch M."/>
            <person name="Goldberg J."/>
            <person name="Griggs A."/>
            <person name="Gujja S."/>
            <person name="Heilman E."/>
            <person name="Heiman D."/>
            <person name="Hepburn T."/>
            <person name="Howarth C."/>
            <person name="Jen D."/>
            <person name="Larson L."/>
            <person name="Lewis B."/>
            <person name="Mehta T."/>
            <person name="Park D."/>
            <person name="Pearson M."/>
            <person name="Roberts A."/>
            <person name="Saif S."/>
            <person name="Shea T."/>
            <person name="Shenoy N."/>
            <person name="Sisk P."/>
            <person name="Stolte C."/>
            <person name="Sykes S."/>
            <person name="Thomson T."/>
            <person name="Walk T."/>
            <person name="White J."/>
            <person name="Yandava C."/>
            <person name="Izard J."/>
            <person name="Baranova O.V."/>
            <person name="Blanton J.M."/>
            <person name="Tanner A.C."/>
            <person name="Dewhirst F.E."/>
            <person name="Haas B."/>
            <person name="Nusbaum C."/>
            <person name="Birren B."/>
        </authorList>
    </citation>
    <scope>NUCLEOTIDE SEQUENCE [LARGE SCALE GENOMIC DNA]</scope>
    <source>
        <strain evidence="3">1-1 BBBD Race 1</strain>
    </source>
</reference>
<evidence type="ECO:0000313" key="3">
    <source>
        <dbReference type="EMBL" id="OAV98105.1"/>
    </source>
</evidence>
<dbReference type="EMBL" id="ADAS02000009">
    <property type="protein sequence ID" value="OAV98105.1"/>
    <property type="molecule type" value="Genomic_DNA"/>
</dbReference>
<feature type="region of interest" description="Disordered" evidence="1">
    <location>
        <begin position="233"/>
        <end position="297"/>
    </location>
</feature>
<evidence type="ECO:0000256" key="1">
    <source>
        <dbReference type="SAM" id="MobiDB-lite"/>
    </source>
</evidence>
<dbReference type="Proteomes" id="UP000005240">
    <property type="component" value="Unassembled WGS sequence"/>
</dbReference>